<dbReference type="NCBIfam" id="TIGR00055">
    <property type="entry name" value="uppS"/>
    <property type="match status" value="1"/>
</dbReference>
<comment type="function">
    <text evidence="3">Catalyzes the condensation of isopentenyl diphosphate (IPP) with allylic pyrophosphates generating different type of terpenoids.</text>
</comment>
<feature type="binding site" evidence="3">
    <location>
        <begin position="82"/>
        <end position="84"/>
    </location>
    <ligand>
        <name>substrate</name>
    </ligand>
</feature>
<comment type="caution">
    <text evidence="3">Lacks conserved residue(s) required for the propagation of feature annotation.</text>
</comment>
<organism evidence="4 5">
    <name type="scientific">Pseudonocardia xinjiangensis</name>
    <dbReference type="NCBI Taxonomy" id="75289"/>
    <lineage>
        <taxon>Bacteria</taxon>
        <taxon>Bacillati</taxon>
        <taxon>Actinomycetota</taxon>
        <taxon>Actinomycetes</taxon>
        <taxon>Pseudonocardiales</taxon>
        <taxon>Pseudonocardiaceae</taxon>
        <taxon>Pseudonocardia</taxon>
    </lineage>
</organism>
<dbReference type="EC" id="2.5.1.-" evidence="3"/>
<feature type="binding site" evidence="3">
    <location>
        <position position="229"/>
    </location>
    <ligand>
        <name>Mg(2+)</name>
        <dbReference type="ChEBI" id="CHEBI:18420"/>
    </ligand>
</feature>
<dbReference type="RefSeq" id="WP_169393703.1">
    <property type="nucleotide sequence ID" value="NZ_BAAAJH010000016.1"/>
</dbReference>
<comment type="caution">
    <text evidence="4">The sequence shown here is derived from an EMBL/GenBank/DDBJ whole genome shotgun (WGS) entry which is preliminary data.</text>
</comment>
<dbReference type="InterPro" id="IPR018520">
    <property type="entry name" value="UPP_synth-like_CS"/>
</dbReference>
<evidence type="ECO:0000256" key="2">
    <source>
        <dbReference type="ARBA" id="ARBA00038453"/>
    </source>
</evidence>
<keyword evidence="1 3" id="KW-0808">Transferase</keyword>
<dbReference type="Proteomes" id="UP001296706">
    <property type="component" value="Unassembled WGS sequence"/>
</dbReference>
<evidence type="ECO:0000256" key="1">
    <source>
        <dbReference type="ARBA" id="ARBA00022679"/>
    </source>
</evidence>
<name>A0ABX1R937_9PSEU</name>
<comment type="cofactor">
    <cofactor evidence="3">
        <name>Mg(2+)</name>
        <dbReference type="ChEBI" id="CHEBI:18420"/>
    </cofactor>
    <text evidence="3">Binds 2 magnesium ions per subunit.</text>
</comment>
<dbReference type="InterPro" id="IPR001441">
    <property type="entry name" value="UPP_synth-like"/>
</dbReference>
<evidence type="ECO:0000313" key="4">
    <source>
        <dbReference type="EMBL" id="NMH75635.1"/>
    </source>
</evidence>
<feature type="binding site" evidence="3">
    <location>
        <position position="54"/>
    </location>
    <ligand>
        <name>substrate</name>
    </ligand>
</feature>
<sequence>MRHGWLASPIHRLYERRLQCSVTAGELPRHVGLVMDGNRRWARQMGMDNPSIGHRYGAEHVDEVLGWCRELGIEHVTVYVASIDNLHKRNGSEVTYLLDVIENIVTERLARPGSSWQVHLAGRLDVLPDSTAHALKLAEEQTRGCATGAHVTIAVGYDGRTEVVDALRSLLDVEARAGASLTEVAARISDEAIAAHLYMAAHPEPDLIIRTSGEQRLSGFLLWQAANAELYFCDTYWPAFRKVDLLRALRDYGRRERRLGR</sequence>
<dbReference type="GO" id="GO:0008834">
    <property type="term" value="F:ditrans,polycis-undecaprenyl-diphosphate synthase [(2E,6E)-farnesyl-diphosphate specific] activity"/>
    <property type="evidence" value="ECO:0007669"/>
    <property type="project" value="UniProtKB-EC"/>
</dbReference>
<reference evidence="4 5" key="1">
    <citation type="submission" date="2020-04" db="EMBL/GenBank/DDBJ databases">
        <authorList>
            <person name="Klaysubun C."/>
            <person name="Duangmal K."/>
            <person name="Lipun K."/>
        </authorList>
    </citation>
    <scope>NUCLEOTIDE SEQUENCE [LARGE SCALE GENOMIC DNA]</scope>
    <source>
        <strain evidence="4 5">JCM 11839</strain>
    </source>
</reference>
<dbReference type="PANTHER" id="PTHR10291">
    <property type="entry name" value="DEHYDRODOLICHYL DIPHOSPHATE SYNTHASE FAMILY MEMBER"/>
    <property type="match status" value="1"/>
</dbReference>
<dbReference type="HAMAP" id="MF_01139">
    <property type="entry name" value="ISPT"/>
    <property type="match status" value="1"/>
</dbReference>
<feature type="binding site" evidence="3">
    <location>
        <position position="210"/>
    </location>
    <ligand>
        <name>substrate</name>
    </ligand>
</feature>
<dbReference type="CDD" id="cd00475">
    <property type="entry name" value="Cis_IPPS"/>
    <property type="match status" value="1"/>
</dbReference>
<dbReference type="SUPFAM" id="SSF64005">
    <property type="entry name" value="Undecaprenyl diphosphate synthase"/>
    <property type="match status" value="1"/>
</dbReference>
<feature type="binding site" evidence="3">
    <location>
        <position position="36"/>
    </location>
    <ligand>
        <name>Mg(2+)</name>
        <dbReference type="ChEBI" id="CHEBI:18420"/>
    </ligand>
</feature>
<accession>A0ABX1R937</accession>
<proteinExistence type="inferred from homology"/>
<feature type="active site" description="Proton acceptor" evidence="3">
    <location>
        <position position="85"/>
    </location>
</feature>
<dbReference type="PROSITE" id="PS01066">
    <property type="entry name" value="UPP_SYNTHASE"/>
    <property type="match status" value="1"/>
</dbReference>
<dbReference type="Pfam" id="PF01255">
    <property type="entry name" value="Prenyltransf"/>
    <property type="match status" value="1"/>
</dbReference>
<keyword evidence="3" id="KW-0460">Magnesium</keyword>
<gene>
    <name evidence="4" type="primary">uppS</name>
    <name evidence="4" type="ORF">HF577_00635</name>
</gene>
<feature type="binding site" evidence="3">
    <location>
        <position position="89"/>
    </location>
    <ligand>
        <name>substrate</name>
    </ligand>
</feature>
<protein>
    <recommendedName>
        <fullName evidence="3">Isoprenyl transferase</fullName>
        <ecNumber evidence="3">2.5.1.-</ecNumber>
    </recommendedName>
</protein>
<comment type="similarity">
    <text evidence="2">Belongs to the UPP synthase family. Z-FPP synthase subfamily.</text>
</comment>
<comment type="subunit">
    <text evidence="3">Homodimer.</text>
</comment>
<feature type="active site" evidence="3">
    <location>
        <position position="36"/>
    </location>
</feature>
<evidence type="ECO:0000313" key="5">
    <source>
        <dbReference type="Proteomes" id="UP001296706"/>
    </source>
</evidence>
<feature type="binding site" evidence="3">
    <location>
        <begin position="216"/>
        <end position="218"/>
    </location>
    <ligand>
        <name>substrate</name>
    </ligand>
</feature>
<keyword evidence="5" id="KW-1185">Reference proteome</keyword>
<feature type="binding site" evidence="3">
    <location>
        <begin position="37"/>
        <end position="40"/>
    </location>
    <ligand>
        <name>substrate</name>
    </ligand>
</feature>
<keyword evidence="3" id="KW-0479">Metal-binding</keyword>
<feature type="binding site" evidence="3">
    <location>
        <position position="41"/>
    </location>
    <ligand>
        <name>substrate</name>
    </ligand>
</feature>
<evidence type="ECO:0000256" key="3">
    <source>
        <dbReference type="HAMAP-Rule" id="MF_01139"/>
    </source>
</evidence>
<dbReference type="EMBL" id="JAAXKY010000001">
    <property type="protein sequence ID" value="NMH75635.1"/>
    <property type="molecule type" value="Genomic_DNA"/>
</dbReference>
<dbReference type="InterPro" id="IPR036424">
    <property type="entry name" value="UPP_synth-like_sf"/>
</dbReference>
<dbReference type="PANTHER" id="PTHR10291:SF43">
    <property type="entry name" value="DEHYDRODOLICHYL DIPHOSPHATE SYNTHASE COMPLEX SUBUNIT DHDDS"/>
    <property type="match status" value="1"/>
</dbReference>
<dbReference type="Gene3D" id="3.40.1180.10">
    <property type="entry name" value="Decaprenyl diphosphate synthase-like"/>
    <property type="match status" value="1"/>
</dbReference>